<proteinExistence type="predicted"/>
<accession>A0A2A2SJK4</accession>
<keyword evidence="4" id="KW-1185">Reference proteome</keyword>
<evidence type="ECO:0000313" key="3">
    <source>
        <dbReference type="EMBL" id="PAX09422.1"/>
    </source>
</evidence>
<reference evidence="4" key="1">
    <citation type="submission" date="2017-09" db="EMBL/GenBank/DDBJ databases">
        <authorList>
            <person name="Feng G."/>
            <person name="Zhu H."/>
        </authorList>
    </citation>
    <scope>NUCLEOTIDE SEQUENCE [LARGE SCALE GENOMIC DNA]</scope>
    <source>
        <strain evidence="4">1PNM-20</strain>
    </source>
</reference>
<dbReference type="AlphaFoldDB" id="A0A2A2SJK4"/>
<dbReference type="Proteomes" id="UP000218151">
    <property type="component" value="Unassembled WGS sequence"/>
</dbReference>
<feature type="transmembrane region" description="Helical" evidence="1">
    <location>
        <begin position="47"/>
        <end position="71"/>
    </location>
</feature>
<name>A0A2A2SJK4_9SPHN</name>
<protein>
    <submittedName>
        <fullName evidence="3">Uncharacterized protein</fullName>
    </submittedName>
</protein>
<dbReference type="EMBL" id="NSLI01000001">
    <property type="protein sequence ID" value="PAX09422.1"/>
    <property type="molecule type" value="Genomic_DNA"/>
</dbReference>
<evidence type="ECO:0000313" key="4">
    <source>
        <dbReference type="Proteomes" id="UP000218151"/>
    </source>
</evidence>
<organism evidence="3 4">
    <name type="scientific">Sphingomonas lenta</name>
    <dbReference type="NCBI Taxonomy" id="1141887"/>
    <lineage>
        <taxon>Bacteria</taxon>
        <taxon>Pseudomonadati</taxon>
        <taxon>Pseudomonadota</taxon>
        <taxon>Alphaproteobacteria</taxon>
        <taxon>Sphingomonadales</taxon>
        <taxon>Sphingomonadaceae</taxon>
        <taxon>Sphingomonas</taxon>
    </lineage>
</organism>
<sequence length="82" mass="7921">MSLKLISSSVAALALAAAPVAAAANPAASLSLSQIRTASATSGDSELSAPGAAIGLILSALVIAGGIYLVVDDEDEDEPDSP</sequence>
<evidence type="ECO:0000256" key="2">
    <source>
        <dbReference type="SAM" id="SignalP"/>
    </source>
</evidence>
<feature type="chain" id="PRO_5012923429" evidence="2">
    <location>
        <begin position="24"/>
        <end position="82"/>
    </location>
</feature>
<keyword evidence="1" id="KW-1133">Transmembrane helix</keyword>
<dbReference type="RefSeq" id="WP_095996529.1">
    <property type="nucleotide sequence ID" value="NZ_NSLI01000001.1"/>
</dbReference>
<keyword evidence="1" id="KW-0472">Membrane</keyword>
<evidence type="ECO:0000256" key="1">
    <source>
        <dbReference type="SAM" id="Phobius"/>
    </source>
</evidence>
<comment type="caution">
    <text evidence="3">The sequence shown here is derived from an EMBL/GenBank/DDBJ whole genome shotgun (WGS) entry which is preliminary data.</text>
</comment>
<feature type="signal peptide" evidence="2">
    <location>
        <begin position="1"/>
        <end position="23"/>
    </location>
</feature>
<gene>
    <name evidence="3" type="ORF">CKY28_01315</name>
</gene>
<keyword evidence="1" id="KW-0812">Transmembrane</keyword>
<keyword evidence="2" id="KW-0732">Signal</keyword>